<keyword evidence="4 7" id="KW-1133">Transmembrane helix</keyword>
<dbReference type="STRING" id="355243.SAMN03080615_03395"/>
<feature type="coiled-coil region" evidence="7">
    <location>
        <begin position="35"/>
        <end position="83"/>
    </location>
</feature>
<proteinExistence type="inferred from homology"/>
<keyword evidence="2 7" id="KW-0132">Cell division</keyword>
<name>A0A1H9K9J1_9GAMM</name>
<keyword evidence="9" id="KW-1185">Reference proteome</keyword>
<dbReference type="PANTHER" id="PTHR37485:SF1">
    <property type="entry name" value="CELL DIVISION PROTEIN FTSB"/>
    <property type="match status" value="1"/>
</dbReference>
<feature type="topological domain" description="Periplasmic" evidence="7">
    <location>
        <begin position="28"/>
        <end position="107"/>
    </location>
</feature>
<comment type="subcellular location">
    <subcellularLocation>
        <location evidence="7">Cell inner membrane</location>
        <topology evidence="7">Single-pass type II membrane protein</topology>
    </subcellularLocation>
    <text evidence="7">Localizes to the division septum.</text>
</comment>
<evidence type="ECO:0000256" key="4">
    <source>
        <dbReference type="ARBA" id="ARBA00022989"/>
    </source>
</evidence>
<evidence type="ECO:0000256" key="6">
    <source>
        <dbReference type="ARBA" id="ARBA00023306"/>
    </source>
</evidence>
<dbReference type="AlphaFoldDB" id="A0A1H9K9J1"/>
<evidence type="ECO:0000256" key="3">
    <source>
        <dbReference type="ARBA" id="ARBA00022692"/>
    </source>
</evidence>
<gene>
    <name evidence="7" type="primary">ftsB</name>
    <name evidence="8" type="ORF">SAMN03080615_03395</name>
</gene>
<dbReference type="InterPro" id="IPR023081">
    <property type="entry name" value="Cell_div_FtsB"/>
</dbReference>
<organism evidence="8 9">
    <name type="scientific">Amphritea atlantica</name>
    <dbReference type="NCBI Taxonomy" id="355243"/>
    <lineage>
        <taxon>Bacteria</taxon>
        <taxon>Pseudomonadati</taxon>
        <taxon>Pseudomonadota</taxon>
        <taxon>Gammaproteobacteria</taxon>
        <taxon>Oceanospirillales</taxon>
        <taxon>Oceanospirillaceae</taxon>
        <taxon>Amphritea</taxon>
    </lineage>
</organism>
<dbReference type="GO" id="GO:0030428">
    <property type="term" value="C:cell septum"/>
    <property type="evidence" value="ECO:0007669"/>
    <property type="project" value="TreeGrafter"/>
</dbReference>
<keyword evidence="7" id="KW-0175">Coiled coil</keyword>
<dbReference type="Proteomes" id="UP000198749">
    <property type="component" value="Unassembled WGS sequence"/>
</dbReference>
<dbReference type="GO" id="GO:0043093">
    <property type="term" value="P:FtsZ-dependent cytokinesis"/>
    <property type="evidence" value="ECO:0007669"/>
    <property type="project" value="UniProtKB-UniRule"/>
</dbReference>
<evidence type="ECO:0000256" key="5">
    <source>
        <dbReference type="ARBA" id="ARBA00023136"/>
    </source>
</evidence>
<dbReference type="NCBIfam" id="NF002058">
    <property type="entry name" value="PRK00888.1"/>
    <property type="match status" value="1"/>
</dbReference>
<accession>A0A1H9K9J1</accession>
<evidence type="ECO:0000313" key="8">
    <source>
        <dbReference type="EMBL" id="SEQ95794.1"/>
    </source>
</evidence>
<comment type="similarity">
    <text evidence="7">Belongs to the FtsB family.</text>
</comment>
<dbReference type="HAMAP" id="MF_00599">
    <property type="entry name" value="FtsB"/>
    <property type="match status" value="1"/>
</dbReference>
<dbReference type="PANTHER" id="PTHR37485">
    <property type="entry name" value="CELL DIVISION PROTEIN FTSB"/>
    <property type="match status" value="1"/>
</dbReference>
<dbReference type="Pfam" id="PF04977">
    <property type="entry name" value="DivIC"/>
    <property type="match status" value="1"/>
</dbReference>
<evidence type="ECO:0000256" key="7">
    <source>
        <dbReference type="HAMAP-Rule" id="MF_00599"/>
    </source>
</evidence>
<sequence>MFRLSLFRSIMLLLLICLIGLQYRLWFGEANLGEVQALQQEIERQRAENDLLVSRNHQLDAEVQDLKQGLEALEERARNQLGMVKEDESFFQLVPALPGKPPADSGQ</sequence>
<comment type="subunit">
    <text evidence="7">Part of a complex composed of FtsB, FtsL and FtsQ.</text>
</comment>
<evidence type="ECO:0000256" key="2">
    <source>
        <dbReference type="ARBA" id="ARBA00022618"/>
    </source>
</evidence>
<comment type="function">
    <text evidence="7">Essential cell division protein. May link together the upstream cell division proteins, which are predominantly cytoplasmic, with the downstream cell division proteins, which are predominantly periplasmic.</text>
</comment>
<dbReference type="RefSeq" id="WP_425424964.1">
    <property type="nucleotide sequence ID" value="NZ_FOGB01000012.1"/>
</dbReference>
<dbReference type="GO" id="GO:0032153">
    <property type="term" value="C:cell division site"/>
    <property type="evidence" value="ECO:0007669"/>
    <property type="project" value="UniProtKB-UniRule"/>
</dbReference>
<keyword evidence="6 7" id="KW-0131">Cell cycle</keyword>
<feature type="topological domain" description="Cytoplasmic" evidence="7">
    <location>
        <begin position="1"/>
        <end position="9"/>
    </location>
</feature>
<dbReference type="GO" id="GO:0005886">
    <property type="term" value="C:plasma membrane"/>
    <property type="evidence" value="ECO:0007669"/>
    <property type="project" value="UniProtKB-SubCell"/>
</dbReference>
<keyword evidence="1 7" id="KW-1003">Cell membrane</keyword>
<keyword evidence="7" id="KW-0997">Cell inner membrane</keyword>
<dbReference type="InterPro" id="IPR007060">
    <property type="entry name" value="FtsL/DivIC"/>
</dbReference>
<evidence type="ECO:0000256" key="1">
    <source>
        <dbReference type="ARBA" id="ARBA00022475"/>
    </source>
</evidence>
<keyword evidence="3 7" id="KW-0812">Transmembrane</keyword>
<reference evidence="9" key="1">
    <citation type="submission" date="2016-10" db="EMBL/GenBank/DDBJ databases">
        <authorList>
            <person name="Varghese N."/>
            <person name="Submissions S."/>
        </authorList>
    </citation>
    <scope>NUCLEOTIDE SEQUENCE [LARGE SCALE GENOMIC DNA]</scope>
    <source>
        <strain evidence="9">DSM 18887</strain>
    </source>
</reference>
<evidence type="ECO:0000313" key="9">
    <source>
        <dbReference type="Proteomes" id="UP000198749"/>
    </source>
</evidence>
<protein>
    <recommendedName>
        <fullName evidence="7">Cell division protein FtsB</fullName>
    </recommendedName>
</protein>
<keyword evidence="5 7" id="KW-0472">Membrane</keyword>
<dbReference type="EMBL" id="FOGB01000012">
    <property type="protein sequence ID" value="SEQ95794.1"/>
    <property type="molecule type" value="Genomic_DNA"/>
</dbReference>